<organism evidence="2 3">
    <name type="scientific">Pseudorhizobium tarimense</name>
    <dbReference type="NCBI Taxonomy" id="1079109"/>
    <lineage>
        <taxon>Bacteria</taxon>
        <taxon>Pseudomonadati</taxon>
        <taxon>Pseudomonadota</taxon>
        <taxon>Alphaproteobacteria</taxon>
        <taxon>Hyphomicrobiales</taxon>
        <taxon>Rhizobiaceae</taxon>
        <taxon>Rhizobium/Agrobacterium group</taxon>
        <taxon>Pseudorhizobium</taxon>
    </lineage>
</organism>
<keyword evidence="1" id="KW-0812">Transmembrane</keyword>
<reference evidence="2 3" key="1">
    <citation type="submission" date="2024-06" db="EMBL/GenBank/DDBJ databases">
        <title>Genomic Encyclopedia of Type Strains, Phase IV (KMG-IV): sequencing the most valuable type-strain genomes for metagenomic binning, comparative biology and taxonomic classification.</title>
        <authorList>
            <person name="Goeker M."/>
        </authorList>
    </citation>
    <scope>NUCLEOTIDE SEQUENCE [LARGE SCALE GENOMIC DNA]</scope>
    <source>
        <strain evidence="2 3">DSM 105042</strain>
    </source>
</reference>
<comment type="caution">
    <text evidence="2">The sequence shown here is derived from an EMBL/GenBank/DDBJ whole genome shotgun (WGS) entry which is preliminary data.</text>
</comment>
<gene>
    <name evidence="2" type="ORF">ABID21_003105</name>
</gene>
<feature type="transmembrane region" description="Helical" evidence="1">
    <location>
        <begin position="12"/>
        <end position="35"/>
    </location>
</feature>
<dbReference type="Proteomes" id="UP001549031">
    <property type="component" value="Unassembled WGS sequence"/>
</dbReference>
<keyword evidence="1" id="KW-1133">Transmembrane helix</keyword>
<accession>A0ABV2H8V0</accession>
<evidence type="ECO:0008006" key="4">
    <source>
        <dbReference type="Google" id="ProtNLM"/>
    </source>
</evidence>
<name>A0ABV2H8V0_9HYPH</name>
<proteinExistence type="predicted"/>
<evidence type="ECO:0000313" key="3">
    <source>
        <dbReference type="Proteomes" id="UP001549031"/>
    </source>
</evidence>
<protein>
    <recommendedName>
        <fullName evidence="4">DUF2474 domain-containing protein</fullName>
    </recommendedName>
</protein>
<evidence type="ECO:0000313" key="2">
    <source>
        <dbReference type="EMBL" id="MET3586983.1"/>
    </source>
</evidence>
<keyword evidence="3" id="KW-1185">Reference proteome</keyword>
<keyword evidence="1" id="KW-0472">Membrane</keyword>
<evidence type="ECO:0000256" key="1">
    <source>
        <dbReference type="SAM" id="Phobius"/>
    </source>
</evidence>
<sequence>MPGPGTGKRILWFIGLWLAGVVCVATVGLLIKLWLGA</sequence>
<dbReference type="EMBL" id="JBEPLJ010000011">
    <property type="protein sequence ID" value="MET3586983.1"/>
    <property type="molecule type" value="Genomic_DNA"/>
</dbReference>